<evidence type="ECO:0000313" key="2">
    <source>
        <dbReference type="EMBL" id="KRY12361.1"/>
    </source>
</evidence>
<feature type="region of interest" description="Disordered" evidence="1">
    <location>
        <begin position="97"/>
        <end position="146"/>
    </location>
</feature>
<organism evidence="2 3">
    <name type="scientific">Trichinella patagoniensis</name>
    <dbReference type="NCBI Taxonomy" id="990121"/>
    <lineage>
        <taxon>Eukaryota</taxon>
        <taxon>Metazoa</taxon>
        <taxon>Ecdysozoa</taxon>
        <taxon>Nematoda</taxon>
        <taxon>Enoplea</taxon>
        <taxon>Dorylaimia</taxon>
        <taxon>Trichinellida</taxon>
        <taxon>Trichinellidae</taxon>
        <taxon>Trichinella</taxon>
    </lineage>
</organism>
<comment type="caution">
    <text evidence="2">The sequence shown here is derived from an EMBL/GenBank/DDBJ whole genome shotgun (WGS) entry which is preliminary data.</text>
</comment>
<dbReference type="OrthoDB" id="7444419at2759"/>
<evidence type="ECO:0000313" key="3">
    <source>
        <dbReference type="Proteomes" id="UP000054783"/>
    </source>
</evidence>
<name>A0A0V0ZJ35_9BILA</name>
<dbReference type="Pfam" id="PF03564">
    <property type="entry name" value="DUF1759"/>
    <property type="match status" value="1"/>
</dbReference>
<proteinExistence type="predicted"/>
<dbReference type="AlphaFoldDB" id="A0A0V0ZJ35"/>
<gene>
    <name evidence="2" type="ORF">T12_9742</name>
</gene>
<reference evidence="2 3" key="1">
    <citation type="submission" date="2015-01" db="EMBL/GenBank/DDBJ databases">
        <title>Evolution of Trichinella species and genotypes.</title>
        <authorList>
            <person name="Korhonen P.K."/>
            <person name="Edoardo P."/>
            <person name="Giuseppe L.R."/>
            <person name="Gasser R.B."/>
        </authorList>
    </citation>
    <scope>NUCLEOTIDE SEQUENCE [LARGE SCALE GENOMIC DNA]</scope>
    <source>
        <strain evidence="2">ISS2496</strain>
    </source>
</reference>
<sequence length="332" mass="37618">MSSSEIVTVPQSGVEKRIRVRFPEHRRGRTLNQPPYKHMLGQRRRCILATTLVLQLLTTRQNEMSLTTRLFKSTHPHRPSGCATNSVTKSLLRDLGHQMRSQDNQRVYMRSSEPDSNQRPMDAPSEQSPATNDSNRTMNNRKRPTATYDSEIISLTHGMDRLQAHCTRATDMEAIRVVSTALERTEQRFFDSRQLRLDGILAFGINSRLRCIAEKEDLQNNTKLMYLRSCLSGAARKAIDGIITSAENHPAVVQLLLDCFYRASDILDAHILEMKHDVIKERELQQLDSAYALAAYVKDTEQNSASSNQRAGKLIPVYDLPGESLIVVNVDV</sequence>
<keyword evidence="3" id="KW-1185">Reference proteome</keyword>
<dbReference type="InterPro" id="IPR005312">
    <property type="entry name" value="DUF1759"/>
</dbReference>
<feature type="compositionally biased region" description="Polar residues" evidence="1">
    <location>
        <begin position="114"/>
        <end position="138"/>
    </location>
</feature>
<accession>A0A0V0ZJ35</accession>
<dbReference type="Proteomes" id="UP000054783">
    <property type="component" value="Unassembled WGS sequence"/>
</dbReference>
<evidence type="ECO:0000256" key="1">
    <source>
        <dbReference type="SAM" id="MobiDB-lite"/>
    </source>
</evidence>
<dbReference type="EMBL" id="JYDQ01000166">
    <property type="protein sequence ID" value="KRY12361.1"/>
    <property type="molecule type" value="Genomic_DNA"/>
</dbReference>
<protein>
    <submittedName>
        <fullName evidence="2">Uncharacterized protein</fullName>
    </submittedName>
</protein>